<evidence type="ECO:0000256" key="9">
    <source>
        <dbReference type="PIRSR" id="PIRSR004682-4"/>
    </source>
</evidence>
<evidence type="ECO:0000313" key="12">
    <source>
        <dbReference type="Proteomes" id="UP001156870"/>
    </source>
</evidence>
<dbReference type="Pfam" id="PF13242">
    <property type="entry name" value="Hydrolase_like"/>
    <property type="match status" value="1"/>
</dbReference>
<keyword evidence="5 7" id="KW-0119">Carbohydrate metabolism</keyword>
<comment type="caution">
    <text evidence="11">The sequence shown here is derived from an EMBL/GenBank/DDBJ whole genome shotgun (WGS) entry which is preliminary data.</text>
</comment>
<accession>A0AA37T6Z4</accession>
<feature type="site" description="Contributes to substrate recognition" evidence="8">
    <location>
        <position position="100"/>
    </location>
</feature>
<feature type="binding site" evidence="9">
    <location>
        <position position="89"/>
    </location>
    <ligand>
        <name>Zn(2+)</name>
        <dbReference type="ChEBI" id="CHEBI:29105"/>
    </ligand>
</feature>
<evidence type="ECO:0000256" key="10">
    <source>
        <dbReference type="SAM" id="MobiDB-lite"/>
    </source>
</evidence>
<feature type="site" description="Stabilizes the phosphoryl group" evidence="8">
    <location>
        <position position="101"/>
    </location>
</feature>
<dbReference type="GO" id="GO:0005975">
    <property type="term" value="P:carbohydrate metabolic process"/>
    <property type="evidence" value="ECO:0007669"/>
    <property type="project" value="InterPro"/>
</dbReference>
<dbReference type="PANTHER" id="PTHR42891">
    <property type="entry name" value="D-GLYCERO-BETA-D-MANNO-HEPTOSE-1,7-BISPHOSPHATE 7-PHOSPHATASE"/>
    <property type="match status" value="1"/>
</dbReference>
<dbReference type="PANTHER" id="PTHR42891:SF1">
    <property type="entry name" value="D-GLYCERO-BETA-D-MANNO-HEPTOSE-1,7-BISPHOSPHATE 7-PHOSPHATASE"/>
    <property type="match status" value="1"/>
</dbReference>
<feature type="binding site" evidence="9">
    <location>
        <position position="97"/>
    </location>
    <ligand>
        <name>Zn(2+)</name>
        <dbReference type="ChEBI" id="CHEBI:29105"/>
    </ligand>
</feature>
<dbReference type="GO" id="GO:0005737">
    <property type="term" value="C:cytoplasm"/>
    <property type="evidence" value="ECO:0007669"/>
    <property type="project" value="UniProtKB-SubCell"/>
</dbReference>
<keyword evidence="4 7" id="KW-0378">Hydrolase</keyword>
<feature type="region of interest" description="Disordered" evidence="10">
    <location>
        <begin position="154"/>
        <end position="173"/>
    </location>
</feature>
<organism evidence="11 12">
    <name type="scientific">Marinibactrum halimedae</name>
    <dbReference type="NCBI Taxonomy" id="1444977"/>
    <lineage>
        <taxon>Bacteria</taxon>
        <taxon>Pseudomonadati</taxon>
        <taxon>Pseudomonadota</taxon>
        <taxon>Gammaproteobacteria</taxon>
        <taxon>Cellvibrionales</taxon>
        <taxon>Cellvibrionaceae</taxon>
        <taxon>Marinibactrum</taxon>
    </lineage>
</organism>
<comment type="similarity">
    <text evidence="7">Belongs to the gmhB family.</text>
</comment>
<feature type="binding site" evidence="9">
    <location>
        <position position="99"/>
    </location>
    <ligand>
        <name>Zn(2+)</name>
        <dbReference type="ChEBI" id="CHEBI:29105"/>
    </ligand>
</feature>
<evidence type="ECO:0000256" key="4">
    <source>
        <dbReference type="ARBA" id="ARBA00022801"/>
    </source>
</evidence>
<comment type="cofactor">
    <cofactor evidence="9">
        <name>Zn(2+)</name>
        <dbReference type="ChEBI" id="CHEBI:29105"/>
    </cofactor>
</comment>
<dbReference type="GO" id="GO:0046872">
    <property type="term" value="F:metal ion binding"/>
    <property type="evidence" value="ECO:0007669"/>
    <property type="project" value="UniProtKB-KW"/>
</dbReference>
<feature type="binding site" evidence="9">
    <location>
        <position position="91"/>
    </location>
    <ligand>
        <name>Zn(2+)</name>
        <dbReference type="ChEBI" id="CHEBI:29105"/>
    </ligand>
</feature>
<evidence type="ECO:0000256" key="6">
    <source>
        <dbReference type="ARBA" id="ARBA00031828"/>
    </source>
</evidence>
<dbReference type="Gene3D" id="3.40.50.1000">
    <property type="entry name" value="HAD superfamily/HAD-like"/>
    <property type="match status" value="1"/>
</dbReference>
<dbReference type="NCBIfam" id="TIGR01656">
    <property type="entry name" value="Histidinol-ppas"/>
    <property type="match status" value="1"/>
</dbReference>
<comment type="cofactor">
    <cofactor evidence="9">
        <name>Mg(2+)</name>
        <dbReference type="ChEBI" id="CHEBI:18420"/>
    </cofactor>
</comment>
<keyword evidence="12" id="KW-1185">Reference proteome</keyword>
<feature type="compositionally biased region" description="Low complexity" evidence="10">
    <location>
        <begin position="157"/>
        <end position="171"/>
    </location>
</feature>
<dbReference type="InterPro" id="IPR023214">
    <property type="entry name" value="HAD_sf"/>
</dbReference>
<evidence type="ECO:0000256" key="7">
    <source>
        <dbReference type="PIRNR" id="PIRNR004682"/>
    </source>
</evidence>
<dbReference type="InterPro" id="IPR006543">
    <property type="entry name" value="Histidinol-phos"/>
</dbReference>
<dbReference type="GO" id="GO:0016791">
    <property type="term" value="F:phosphatase activity"/>
    <property type="evidence" value="ECO:0007669"/>
    <property type="project" value="InterPro"/>
</dbReference>
<dbReference type="InterPro" id="IPR004446">
    <property type="entry name" value="Heptose_bisP_phosphatase"/>
</dbReference>
<keyword evidence="2 7" id="KW-0963">Cytoplasm</keyword>
<dbReference type="InterPro" id="IPR006549">
    <property type="entry name" value="HAD-SF_hydro_IIIA"/>
</dbReference>
<dbReference type="PIRSF" id="PIRSF004682">
    <property type="entry name" value="GmhB"/>
    <property type="match status" value="1"/>
</dbReference>
<dbReference type="Proteomes" id="UP001156870">
    <property type="component" value="Unassembled WGS sequence"/>
</dbReference>
<proteinExistence type="inferred from homology"/>
<protein>
    <recommendedName>
        <fullName evidence="6 7">D,D-heptose 1,7-bisphosphate phosphatase</fullName>
        <ecNumber evidence="7">3.1.3.-</ecNumber>
    </recommendedName>
</protein>
<dbReference type="EMBL" id="BSPD01000103">
    <property type="protein sequence ID" value="GLS28200.1"/>
    <property type="molecule type" value="Genomic_DNA"/>
</dbReference>
<dbReference type="RefSeq" id="WP_232594619.1">
    <property type="nucleotide sequence ID" value="NZ_BSPD01000103.1"/>
</dbReference>
<sequence length="190" mass="20452">MSLVVIGRDGVINEEVPGGVKSLAQWVPIEGSIDAIAKLSKFGFTVVIATNQPGLGEGSLELDQLEAIHNTLRDRVETRGGNIAGIFYCPHRADEQCHCRKPNTGLIDAIELELQAPIHEVPLIGHRQSDVELALATGATPLLVRTGQGVHTAQHYTNTGSTNTNSTNTNTPPEIFNSLSDAADYVIRFF</sequence>
<keyword evidence="3 9" id="KW-0479">Metal-binding</keyword>
<dbReference type="EC" id="3.1.3.-" evidence="7"/>
<dbReference type="SUPFAM" id="SSF56784">
    <property type="entry name" value="HAD-like"/>
    <property type="match status" value="1"/>
</dbReference>
<comment type="subcellular location">
    <subcellularLocation>
        <location evidence="1 7">Cytoplasm</location>
    </subcellularLocation>
</comment>
<gene>
    <name evidence="11" type="ORF">GCM10007877_39190</name>
</gene>
<dbReference type="AlphaFoldDB" id="A0AA37T6Z4"/>
<keyword evidence="9" id="KW-0460">Magnesium</keyword>
<evidence type="ECO:0000256" key="5">
    <source>
        <dbReference type="ARBA" id="ARBA00023277"/>
    </source>
</evidence>
<dbReference type="NCBIfam" id="TIGR01662">
    <property type="entry name" value="HAD-SF-IIIA"/>
    <property type="match status" value="1"/>
</dbReference>
<evidence type="ECO:0000256" key="1">
    <source>
        <dbReference type="ARBA" id="ARBA00004496"/>
    </source>
</evidence>
<evidence type="ECO:0000256" key="8">
    <source>
        <dbReference type="PIRSR" id="PIRSR004682-3"/>
    </source>
</evidence>
<dbReference type="InterPro" id="IPR036412">
    <property type="entry name" value="HAD-like_sf"/>
</dbReference>
<keyword evidence="9" id="KW-0862">Zinc</keyword>
<evidence type="ECO:0000313" key="11">
    <source>
        <dbReference type="EMBL" id="GLS28200.1"/>
    </source>
</evidence>
<feature type="site" description="Stabilizes the phosphoryl group" evidence="8">
    <location>
        <position position="50"/>
    </location>
</feature>
<feature type="binding site" evidence="9">
    <location>
        <position position="9"/>
    </location>
    <ligand>
        <name>Mg(2+)</name>
        <dbReference type="ChEBI" id="CHEBI:18420"/>
    </ligand>
</feature>
<evidence type="ECO:0000256" key="3">
    <source>
        <dbReference type="ARBA" id="ARBA00022723"/>
    </source>
</evidence>
<evidence type="ECO:0000256" key="2">
    <source>
        <dbReference type="ARBA" id="ARBA00022490"/>
    </source>
</evidence>
<reference evidence="11 12" key="1">
    <citation type="journal article" date="2014" name="Int. J. Syst. Evol. Microbiol.">
        <title>Complete genome sequence of Corynebacterium casei LMG S-19264T (=DSM 44701T), isolated from a smear-ripened cheese.</title>
        <authorList>
            <consortium name="US DOE Joint Genome Institute (JGI-PGF)"/>
            <person name="Walter F."/>
            <person name="Albersmeier A."/>
            <person name="Kalinowski J."/>
            <person name="Ruckert C."/>
        </authorList>
    </citation>
    <scope>NUCLEOTIDE SEQUENCE [LARGE SCALE GENOMIC DNA]</scope>
    <source>
        <strain evidence="11 12">NBRC 110095</strain>
    </source>
</reference>
<name>A0AA37T6Z4_9GAMM</name>